<keyword evidence="2" id="KW-1133">Transmembrane helix</keyword>
<comment type="caution">
    <text evidence="3">The sequence shown here is derived from an EMBL/GenBank/DDBJ whole genome shotgun (WGS) entry which is preliminary data.</text>
</comment>
<feature type="transmembrane region" description="Helical" evidence="2">
    <location>
        <begin position="20"/>
        <end position="37"/>
    </location>
</feature>
<sequence>MKNAQPGSTGHVFTLDDFRLAFLGAGVLTLLSIWGYAQMARDAGQNVGGGSRRQRAQGAKSL</sequence>
<keyword evidence="4" id="KW-1185">Reference proteome</keyword>
<dbReference type="Proteomes" id="UP000237381">
    <property type="component" value="Unassembled WGS sequence"/>
</dbReference>
<accession>A0A2S4MBX5</accession>
<name>A0A2S4MBX5_9BURK</name>
<evidence type="ECO:0000256" key="2">
    <source>
        <dbReference type="SAM" id="Phobius"/>
    </source>
</evidence>
<organism evidence="3 4">
    <name type="scientific">Paraburkholderia eburnea</name>
    <dbReference type="NCBI Taxonomy" id="1189126"/>
    <lineage>
        <taxon>Bacteria</taxon>
        <taxon>Pseudomonadati</taxon>
        <taxon>Pseudomonadota</taxon>
        <taxon>Betaproteobacteria</taxon>
        <taxon>Burkholderiales</taxon>
        <taxon>Burkholderiaceae</taxon>
        <taxon>Paraburkholderia</taxon>
    </lineage>
</organism>
<evidence type="ECO:0000256" key="1">
    <source>
        <dbReference type="SAM" id="MobiDB-lite"/>
    </source>
</evidence>
<dbReference type="AlphaFoldDB" id="A0A2S4MBX5"/>
<evidence type="ECO:0000313" key="4">
    <source>
        <dbReference type="Proteomes" id="UP000237381"/>
    </source>
</evidence>
<keyword evidence="2" id="KW-0472">Membrane</keyword>
<feature type="region of interest" description="Disordered" evidence="1">
    <location>
        <begin position="43"/>
        <end position="62"/>
    </location>
</feature>
<protein>
    <submittedName>
        <fullName evidence="3">Uncharacterized protein</fullName>
    </submittedName>
</protein>
<proteinExistence type="predicted"/>
<dbReference type="EMBL" id="PQGA01000005">
    <property type="protein sequence ID" value="POR52161.1"/>
    <property type="molecule type" value="Genomic_DNA"/>
</dbReference>
<reference evidence="3 4" key="1">
    <citation type="submission" date="2018-01" db="EMBL/GenBank/DDBJ databases">
        <title>Genomic Encyclopedia of Type Strains, Phase III (KMG-III): the genomes of soil and plant-associated and newly described type strains.</title>
        <authorList>
            <person name="Whitman W."/>
        </authorList>
    </citation>
    <scope>NUCLEOTIDE SEQUENCE [LARGE SCALE GENOMIC DNA]</scope>
    <source>
        <strain evidence="3 4">JCM 18070</strain>
    </source>
</reference>
<evidence type="ECO:0000313" key="3">
    <source>
        <dbReference type="EMBL" id="POR52161.1"/>
    </source>
</evidence>
<keyword evidence="2" id="KW-0812">Transmembrane</keyword>
<gene>
    <name evidence="3" type="ORF">B0G62_105129</name>
</gene>
<dbReference type="RefSeq" id="WP_103704544.1">
    <property type="nucleotide sequence ID" value="NZ_PQGA01000005.1"/>
</dbReference>